<dbReference type="Pfam" id="PF04004">
    <property type="entry name" value="Leo1"/>
    <property type="match status" value="1"/>
</dbReference>
<feature type="compositionally biased region" description="Basic and acidic residues" evidence="1">
    <location>
        <begin position="333"/>
        <end position="354"/>
    </location>
</feature>
<feature type="compositionally biased region" description="Acidic residues" evidence="1">
    <location>
        <begin position="16"/>
        <end position="29"/>
    </location>
</feature>
<dbReference type="EMBL" id="LMYN01000042">
    <property type="protein sequence ID" value="KSA01817.1"/>
    <property type="molecule type" value="Genomic_DNA"/>
</dbReference>
<gene>
    <name evidence="2" type="ORF">AC631_02425</name>
</gene>
<keyword evidence="3" id="KW-1185">Reference proteome</keyword>
<name>A0A0V1Q021_9ASCO</name>
<dbReference type="GO" id="GO:1990269">
    <property type="term" value="F:RNA polymerase II C-terminal domain phosphoserine binding"/>
    <property type="evidence" value="ECO:0007669"/>
    <property type="project" value="TreeGrafter"/>
</dbReference>
<dbReference type="GO" id="GO:0006368">
    <property type="term" value="P:transcription elongation by RNA polymerase II"/>
    <property type="evidence" value="ECO:0007669"/>
    <property type="project" value="InterPro"/>
</dbReference>
<feature type="compositionally biased region" description="Acidic residues" evidence="1">
    <location>
        <begin position="314"/>
        <end position="332"/>
    </location>
</feature>
<evidence type="ECO:0008006" key="4">
    <source>
        <dbReference type="Google" id="ProtNLM"/>
    </source>
</evidence>
<feature type="region of interest" description="Disordered" evidence="1">
    <location>
        <begin position="1"/>
        <end position="60"/>
    </location>
</feature>
<feature type="region of interest" description="Disordered" evidence="1">
    <location>
        <begin position="270"/>
        <end position="292"/>
    </location>
</feature>
<dbReference type="Proteomes" id="UP000054251">
    <property type="component" value="Unassembled WGS sequence"/>
</dbReference>
<dbReference type="PANTHER" id="PTHR23146">
    <property type="entry name" value="LEO1 PROTEIN"/>
    <property type="match status" value="1"/>
</dbReference>
<evidence type="ECO:0000313" key="3">
    <source>
        <dbReference type="Proteomes" id="UP000054251"/>
    </source>
</evidence>
<sequence length="393" mass="46409">MSDIEARDNDSNHEENEVDDLFGEDEEEQQTQTQIENDEDNEDEDDADRDEEDEEEEQELKTLDISLPRHAVAHKPEEDTYMLKMPVFLNVEAHPFDPTEFKEKVGQNAIERNNSSMNAKQVQNDLNAEKLLNENTIRWRYTNSGNDEIIKQSNAHFIQWNDGSISLKIGSEMFDYKELPVYDNFLVKTHDDYEILQNDSIINKLVNLLPSSTFTSTHKKLTEAVKNIQKKDKILNTITDNDPLLKQRMADENEKKSLKMKRQMEIKRRLQEERLERTNSPVPGMRNSYEPAYERFERTYGDEEYDEEDDFIANDEEEEEEGFDEEEEEEEFEKGSERLRKLKAEGASKYNNRDEAEEEPGQSTHQKEEEKDDEEENKQARKKRRIIDSDDEE</sequence>
<dbReference type="PANTHER" id="PTHR23146:SF0">
    <property type="entry name" value="RNA POLYMERASE-ASSOCIATED PROTEIN LEO1"/>
    <property type="match status" value="1"/>
</dbReference>
<dbReference type="OrthoDB" id="20844at2759"/>
<comment type="caution">
    <text evidence="2">The sequence shown here is derived from an EMBL/GenBank/DDBJ whole genome shotgun (WGS) entry which is preliminary data.</text>
</comment>
<feature type="compositionally biased region" description="Basic and acidic residues" evidence="1">
    <location>
        <begin position="1"/>
        <end position="15"/>
    </location>
</feature>
<evidence type="ECO:0000313" key="2">
    <source>
        <dbReference type="EMBL" id="KSA01817.1"/>
    </source>
</evidence>
<protein>
    <recommendedName>
        <fullName evidence="4">Leo1-like protein</fullName>
    </recommendedName>
</protein>
<organism evidence="2 3">
    <name type="scientific">Debaryomyces fabryi</name>
    <dbReference type="NCBI Taxonomy" id="58627"/>
    <lineage>
        <taxon>Eukaryota</taxon>
        <taxon>Fungi</taxon>
        <taxon>Dikarya</taxon>
        <taxon>Ascomycota</taxon>
        <taxon>Saccharomycotina</taxon>
        <taxon>Pichiomycetes</taxon>
        <taxon>Debaryomycetaceae</taxon>
        <taxon>Debaryomyces</taxon>
    </lineage>
</organism>
<dbReference type="InterPro" id="IPR007149">
    <property type="entry name" value="Leo1"/>
</dbReference>
<evidence type="ECO:0000256" key="1">
    <source>
        <dbReference type="SAM" id="MobiDB-lite"/>
    </source>
</evidence>
<accession>A0A0V1Q021</accession>
<proteinExistence type="predicted"/>
<dbReference type="GO" id="GO:0016593">
    <property type="term" value="C:Cdc73/Paf1 complex"/>
    <property type="evidence" value="ECO:0007669"/>
    <property type="project" value="InterPro"/>
</dbReference>
<dbReference type="GO" id="GO:0032968">
    <property type="term" value="P:positive regulation of transcription elongation by RNA polymerase II"/>
    <property type="evidence" value="ECO:0007669"/>
    <property type="project" value="TreeGrafter"/>
</dbReference>
<dbReference type="GeneID" id="26839434"/>
<dbReference type="RefSeq" id="XP_015467919.1">
    <property type="nucleotide sequence ID" value="XM_015611255.1"/>
</dbReference>
<feature type="region of interest" description="Disordered" evidence="1">
    <location>
        <begin position="314"/>
        <end position="393"/>
    </location>
</feature>
<dbReference type="AlphaFoldDB" id="A0A0V1Q021"/>
<feature type="compositionally biased region" description="Acidic residues" evidence="1">
    <location>
        <begin position="36"/>
        <end position="58"/>
    </location>
</feature>
<reference evidence="2 3" key="1">
    <citation type="submission" date="2015-11" db="EMBL/GenBank/DDBJ databases">
        <title>The genome of Debaryomyces fabryi.</title>
        <authorList>
            <person name="Tafer H."/>
            <person name="Lopandic K."/>
        </authorList>
    </citation>
    <scope>NUCLEOTIDE SEQUENCE [LARGE SCALE GENOMIC DNA]</scope>
    <source>
        <strain evidence="2 3">CBS 789</strain>
    </source>
</reference>